<dbReference type="Gene3D" id="3.30.710.10">
    <property type="entry name" value="Potassium Channel Kv1.1, Chain A"/>
    <property type="match status" value="1"/>
</dbReference>
<dbReference type="AlphaFoldDB" id="A0AA39X9Q4"/>
<accession>A0AA39X9Q4</accession>
<comment type="caution">
    <text evidence="1">The sequence shown here is derived from an EMBL/GenBank/DDBJ whole genome shotgun (WGS) entry which is preliminary data.</text>
</comment>
<name>A0AA39X9Q4_9PEZI</name>
<dbReference type="EMBL" id="JAULSR010000002">
    <property type="protein sequence ID" value="KAK0629325.1"/>
    <property type="molecule type" value="Genomic_DNA"/>
</dbReference>
<evidence type="ECO:0000313" key="2">
    <source>
        <dbReference type="Proteomes" id="UP001174934"/>
    </source>
</evidence>
<sequence length="342" mass="38421">MAKEIVLDPDGDVRIVLTQREPHTVAVISSKILSLASPVFNILLNGPFKEAADLKEKRSSSELYELNLPEDDPEAVIILLRLVHFKAIESIPLDHMPLSLERLAFLCDKYECTEPFKFCGTVWLRDWLEKYPEGLLFPATLAIDDVCRLLVFAYVADLPNEFMALSWRLVMFHKGPIVGQHTQAVPLIDHPLLKQDVAQQIDAKRAENCAAFHNSVMAPMNVPWLTLDAGCFCAAKAIGVYIAKLRAGGIMLDDLEFSNHTFHSLLEQHVSPSFREHSCSRMNCKCKSDLVHVSAADYSTMSMIDTWCSSEFWKETLICLDCIKTGGVSKAQEKCRVRHGKS</sequence>
<dbReference type="Proteomes" id="UP001174934">
    <property type="component" value="Unassembled WGS sequence"/>
</dbReference>
<gene>
    <name evidence="1" type="ORF">B0T17DRAFT_597729</name>
</gene>
<protein>
    <recommendedName>
        <fullName evidence="3">BTB domain-containing protein</fullName>
    </recommendedName>
</protein>
<proteinExistence type="predicted"/>
<keyword evidence="2" id="KW-1185">Reference proteome</keyword>
<dbReference type="InterPro" id="IPR011333">
    <property type="entry name" value="SKP1/BTB/POZ_sf"/>
</dbReference>
<organism evidence="1 2">
    <name type="scientific">Bombardia bombarda</name>
    <dbReference type="NCBI Taxonomy" id="252184"/>
    <lineage>
        <taxon>Eukaryota</taxon>
        <taxon>Fungi</taxon>
        <taxon>Dikarya</taxon>
        <taxon>Ascomycota</taxon>
        <taxon>Pezizomycotina</taxon>
        <taxon>Sordariomycetes</taxon>
        <taxon>Sordariomycetidae</taxon>
        <taxon>Sordariales</taxon>
        <taxon>Lasiosphaeriaceae</taxon>
        <taxon>Bombardia</taxon>
    </lineage>
</organism>
<evidence type="ECO:0008006" key="3">
    <source>
        <dbReference type="Google" id="ProtNLM"/>
    </source>
</evidence>
<evidence type="ECO:0000313" key="1">
    <source>
        <dbReference type="EMBL" id="KAK0629325.1"/>
    </source>
</evidence>
<reference evidence="1" key="1">
    <citation type="submission" date="2023-06" db="EMBL/GenBank/DDBJ databases">
        <title>Genome-scale phylogeny and comparative genomics of the fungal order Sordariales.</title>
        <authorList>
            <consortium name="Lawrence Berkeley National Laboratory"/>
            <person name="Hensen N."/>
            <person name="Bonometti L."/>
            <person name="Westerberg I."/>
            <person name="Brannstrom I.O."/>
            <person name="Guillou S."/>
            <person name="Cros-Aarteil S."/>
            <person name="Calhoun S."/>
            <person name="Haridas S."/>
            <person name="Kuo A."/>
            <person name="Mondo S."/>
            <person name="Pangilinan J."/>
            <person name="Riley R."/>
            <person name="LaButti K."/>
            <person name="Andreopoulos B."/>
            <person name="Lipzen A."/>
            <person name="Chen C."/>
            <person name="Yanf M."/>
            <person name="Daum C."/>
            <person name="Ng V."/>
            <person name="Clum A."/>
            <person name="Steindorff A."/>
            <person name="Ohm R."/>
            <person name="Martin F."/>
            <person name="Silar P."/>
            <person name="Natvig D."/>
            <person name="Lalanne C."/>
            <person name="Gautier V."/>
            <person name="Ament-velasquez S.L."/>
            <person name="Kruys A."/>
            <person name="Hutchinson M.I."/>
            <person name="Powell A.J."/>
            <person name="Barry K."/>
            <person name="Miller A.N."/>
            <person name="Grigoriev I.V."/>
            <person name="Debuchy R."/>
            <person name="Gladieux P."/>
            <person name="Thoren M.H."/>
            <person name="Johannesson H."/>
        </authorList>
    </citation>
    <scope>NUCLEOTIDE SEQUENCE</scope>
    <source>
        <strain evidence="1">SMH3391-2</strain>
    </source>
</reference>